<dbReference type="CDD" id="cd04301">
    <property type="entry name" value="NAT_SF"/>
    <property type="match status" value="1"/>
</dbReference>
<organism evidence="4 5">
    <name type="scientific">Nesterenkonia halotolerans</name>
    <dbReference type="NCBI Taxonomy" id="225325"/>
    <lineage>
        <taxon>Bacteria</taxon>
        <taxon>Bacillati</taxon>
        <taxon>Actinomycetota</taxon>
        <taxon>Actinomycetes</taxon>
        <taxon>Micrococcales</taxon>
        <taxon>Micrococcaceae</taxon>
        <taxon>Nesterenkonia</taxon>
    </lineage>
</organism>
<protein>
    <submittedName>
        <fullName evidence="4">GNAT superfamily N-acetyltransferase</fullName>
    </submittedName>
</protein>
<evidence type="ECO:0000313" key="4">
    <source>
        <dbReference type="EMBL" id="MBE1513713.1"/>
    </source>
</evidence>
<dbReference type="Proteomes" id="UP000636579">
    <property type="component" value="Unassembled WGS sequence"/>
</dbReference>
<keyword evidence="2" id="KW-0012">Acyltransferase</keyword>
<dbReference type="InterPro" id="IPR050832">
    <property type="entry name" value="Bact_Acetyltransf"/>
</dbReference>
<dbReference type="Gene3D" id="3.40.630.30">
    <property type="match status" value="1"/>
</dbReference>
<evidence type="ECO:0000256" key="1">
    <source>
        <dbReference type="ARBA" id="ARBA00022679"/>
    </source>
</evidence>
<dbReference type="SUPFAM" id="SSF55729">
    <property type="entry name" value="Acyl-CoA N-acyltransferases (Nat)"/>
    <property type="match status" value="1"/>
</dbReference>
<dbReference type="PANTHER" id="PTHR43877">
    <property type="entry name" value="AMINOALKYLPHOSPHONATE N-ACETYLTRANSFERASE-RELATED-RELATED"/>
    <property type="match status" value="1"/>
</dbReference>
<evidence type="ECO:0000313" key="5">
    <source>
        <dbReference type="Proteomes" id="UP000636579"/>
    </source>
</evidence>
<accession>A0ABR9J3X5</accession>
<evidence type="ECO:0000256" key="2">
    <source>
        <dbReference type="ARBA" id="ARBA00023315"/>
    </source>
</evidence>
<dbReference type="PANTHER" id="PTHR43877:SF2">
    <property type="entry name" value="AMINOALKYLPHOSPHONATE N-ACETYLTRANSFERASE-RELATED"/>
    <property type="match status" value="1"/>
</dbReference>
<comment type="caution">
    <text evidence="4">The sequence shown here is derived from an EMBL/GenBank/DDBJ whole genome shotgun (WGS) entry which is preliminary data.</text>
</comment>
<dbReference type="InterPro" id="IPR016181">
    <property type="entry name" value="Acyl_CoA_acyltransferase"/>
</dbReference>
<gene>
    <name evidence="4" type="ORF">H4W26_000468</name>
</gene>
<dbReference type="PROSITE" id="PS51186">
    <property type="entry name" value="GNAT"/>
    <property type="match status" value="1"/>
</dbReference>
<keyword evidence="1" id="KW-0808">Transferase</keyword>
<sequence length="171" mass="18580">MISNVPLPESLLTNTGSFTLRRACHNDLSGLVTLLADDTISAGRGDRAASEDTTLYETALEELIADPSNEILVVVDEGDWPVATMQLTRIPGLSRRGSTRLLVEAVRVANNQRSNGLGSAMMKWVIDVAARATGASLVQLTSDAARVDAHRFYERLGFVGSHRGFKFQIEH</sequence>
<name>A0ABR9J3X5_9MICC</name>
<dbReference type="RefSeq" id="WP_192590566.1">
    <property type="nucleotide sequence ID" value="NZ_JADBEE010000001.1"/>
</dbReference>
<keyword evidence="5" id="KW-1185">Reference proteome</keyword>
<dbReference type="EMBL" id="JADBEE010000001">
    <property type="protein sequence ID" value="MBE1513713.1"/>
    <property type="molecule type" value="Genomic_DNA"/>
</dbReference>
<evidence type="ECO:0000259" key="3">
    <source>
        <dbReference type="PROSITE" id="PS51186"/>
    </source>
</evidence>
<dbReference type="Pfam" id="PF00583">
    <property type="entry name" value="Acetyltransf_1"/>
    <property type="match status" value="1"/>
</dbReference>
<reference evidence="4 5" key="1">
    <citation type="submission" date="2020-10" db="EMBL/GenBank/DDBJ databases">
        <title>Sequencing the genomes of 1000 actinobacteria strains.</title>
        <authorList>
            <person name="Klenk H.-P."/>
        </authorList>
    </citation>
    <scope>NUCLEOTIDE SEQUENCE [LARGE SCALE GENOMIC DNA]</scope>
    <source>
        <strain evidence="4 5">DSM 15474</strain>
    </source>
</reference>
<feature type="domain" description="N-acetyltransferase" evidence="3">
    <location>
        <begin position="18"/>
        <end position="171"/>
    </location>
</feature>
<dbReference type="InterPro" id="IPR000182">
    <property type="entry name" value="GNAT_dom"/>
</dbReference>
<proteinExistence type="predicted"/>